<dbReference type="AlphaFoldDB" id="A0A1E7ENE5"/>
<evidence type="ECO:0000256" key="1">
    <source>
        <dbReference type="SAM" id="Phobius"/>
    </source>
</evidence>
<organism evidence="2 3">
    <name type="scientific">Fragilariopsis cylindrus CCMP1102</name>
    <dbReference type="NCBI Taxonomy" id="635003"/>
    <lineage>
        <taxon>Eukaryota</taxon>
        <taxon>Sar</taxon>
        <taxon>Stramenopiles</taxon>
        <taxon>Ochrophyta</taxon>
        <taxon>Bacillariophyta</taxon>
        <taxon>Bacillariophyceae</taxon>
        <taxon>Bacillariophycidae</taxon>
        <taxon>Bacillariales</taxon>
        <taxon>Bacillariaceae</taxon>
        <taxon>Fragilariopsis</taxon>
    </lineage>
</organism>
<dbReference type="InParanoid" id="A0A1E7ENE5"/>
<sequence>MTILFDIMYIIMMTTTLSIIGLCSAGLTLAVTLYVVDKLLLRFVISNISNELLPPPPPPPPPTSSPGLVYARIIVIVMVDIKFRIAAFRKQFLDDDEFRDYGDFLRLANVEHIHFFTKQFLPNPQKLLGSAARPRKN</sequence>
<feature type="transmembrane region" description="Helical" evidence="1">
    <location>
        <begin position="7"/>
        <end position="36"/>
    </location>
</feature>
<evidence type="ECO:0000313" key="3">
    <source>
        <dbReference type="Proteomes" id="UP000095751"/>
    </source>
</evidence>
<keyword evidence="3" id="KW-1185">Reference proteome</keyword>
<name>A0A1E7ENE5_9STRA</name>
<feature type="transmembrane region" description="Helical" evidence="1">
    <location>
        <begin position="67"/>
        <end position="83"/>
    </location>
</feature>
<protein>
    <submittedName>
        <fullName evidence="2">Uncharacterized protein</fullName>
    </submittedName>
</protein>
<accession>A0A1E7ENE5</accession>
<keyword evidence="1" id="KW-0472">Membrane</keyword>
<gene>
    <name evidence="2" type="ORF">FRACYDRAFT_250896</name>
</gene>
<dbReference type="KEGG" id="fcy:FRACYDRAFT_250896"/>
<keyword evidence="1" id="KW-0812">Transmembrane</keyword>
<reference evidence="2 3" key="1">
    <citation type="submission" date="2016-09" db="EMBL/GenBank/DDBJ databases">
        <title>Extensive genetic diversity and differential bi-allelic expression allows diatom success in the polar Southern Ocean.</title>
        <authorList>
            <consortium name="DOE Joint Genome Institute"/>
            <person name="Mock T."/>
            <person name="Otillar R.P."/>
            <person name="Strauss J."/>
            <person name="Dupont C."/>
            <person name="Frickenhaus S."/>
            <person name="Maumus F."/>
            <person name="Mcmullan M."/>
            <person name="Sanges R."/>
            <person name="Schmutz J."/>
            <person name="Toseland A."/>
            <person name="Valas R."/>
            <person name="Veluchamy A."/>
            <person name="Ward B.J."/>
            <person name="Allen A."/>
            <person name="Barry K."/>
            <person name="Falciatore A."/>
            <person name="Ferrante M."/>
            <person name="Fortunato A.E."/>
            <person name="Gloeckner G."/>
            <person name="Gruber A."/>
            <person name="Hipkin R."/>
            <person name="Janech M."/>
            <person name="Kroth P."/>
            <person name="Leese F."/>
            <person name="Lindquist E."/>
            <person name="Lyon B.R."/>
            <person name="Martin J."/>
            <person name="Mayer C."/>
            <person name="Parker M."/>
            <person name="Quesneville H."/>
            <person name="Raymond J."/>
            <person name="Uhlig C."/>
            <person name="Valentin K.U."/>
            <person name="Worden A.Z."/>
            <person name="Armbrust E.V."/>
            <person name="Bowler C."/>
            <person name="Green B."/>
            <person name="Moulton V."/>
            <person name="Van Oosterhout C."/>
            <person name="Grigoriev I."/>
        </authorList>
    </citation>
    <scope>NUCLEOTIDE SEQUENCE [LARGE SCALE GENOMIC DNA]</scope>
    <source>
        <strain evidence="2 3">CCMP1102</strain>
    </source>
</reference>
<evidence type="ECO:0000313" key="2">
    <source>
        <dbReference type="EMBL" id="OEU07478.1"/>
    </source>
</evidence>
<dbReference type="Proteomes" id="UP000095751">
    <property type="component" value="Unassembled WGS sequence"/>
</dbReference>
<proteinExistence type="predicted"/>
<dbReference type="EMBL" id="KV784385">
    <property type="protein sequence ID" value="OEU07478.1"/>
    <property type="molecule type" value="Genomic_DNA"/>
</dbReference>
<keyword evidence="1" id="KW-1133">Transmembrane helix</keyword>